<dbReference type="Proteomes" id="UP000319792">
    <property type="component" value="Unassembled WGS sequence"/>
</dbReference>
<proteinExistence type="predicted"/>
<name>A0A5C5RS28_9ACTN</name>
<comment type="caution">
    <text evidence="1">The sequence shown here is derived from an EMBL/GenBank/DDBJ whole genome shotgun (WGS) entry which is preliminary data.</text>
</comment>
<sequence>MGLFGRKKSVEDQPDPYLDLLTIRDADRLRSLTRTVLAEKGFEAQVLGDHLRTADGCTLGLDNLMRKVRGVDGAQWDPVVREHLAALLRPGDGEPTDEELRARVIARLLDVTAGDPRLTFDYAPQWQPGVAEVLAVDYPDRVSMLGDGSVRNLAPLGPWYDRARGNLFRELTETAAVRIETVEHDGHRIRCALSESVYTASGALLLSELLPRWVPGIDLRGGVLFGVPFRNQLAFAACSDAASALGGLMLLPVFTANGYSDGVGPVSPNVYYWRDGAVTQISSIADDALNVTPPPELLEIINRE</sequence>
<gene>
    <name evidence="1" type="ORF">FK268_01060</name>
</gene>
<dbReference type="OrthoDB" id="3812886at2"/>
<dbReference type="EMBL" id="VIGV01000001">
    <property type="protein sequence ID" value="TWS25886.1"/>
    <property type="molecule type" value="Genomic_DNA"/>
</dbReference>
<protein>
    <submittedName>
        <fullName evidence="1">Uncharacterized protein</fullName>
    </submittedName>
</protein>
<keyword evidence="2" id="KW-1185">Reference proteome</keyword>
<evidence type="ECO:0000313" key="1">
    <source>
        <dbReference type="EMBL" id="TWS25886.1"/>
    </source>
</evidence>
<dbReference type="RefSeq" id="WP_146430320.1">
    <property type="nucleotide sequence ID" value="NZ_VIGV01000001.1"/>
</dbReference>
<organism evidence="1 2">
    <name type="scientific">Tsukamurella sputi</name>
    <dbReference type="NCBI Taxonomy" id="2591848"/>
    <lineage>
        <taxon>Bacteria</taxon>
        <taxon>Bacillati</taxon>
        <taxon>Actinomycetota</taxon>
        <taxon>Actinomycetes</taxon>
        <taxon>Mycobacteriales</taxon>
        <taxon>Tsukamurellaceae</taxon>
        <taxon>Tsukamurella</taxon>
    </lineage>
</organism>
<accession>A0A5C5RS28</accession>
<evidence type="ECO:0000313" key="2">
    <source>
        <dbReference type="Proteomes" id="UP000319792"/>
    </source>
</evidence>
<reference evidence="1 2" key="1">
    <citation type="submission" date="2019-08" db="EMBL/GenBank/DDBJ databases">
        <title>Tsukamurella conjunctivitidis sp. nov., Tsukamurella assacharolytica sp. nov. and Tsukamurella sputae sp. nov. isolated from patients with conjunctivitis, bacteraemia (lymphoma) and respiratory infection (sputum) in Hong Kong.</title>
        <authorList>
            <person name="Fok K.M.N."/>
            <person name="Fong J.Y.H."/>
        </authorList>
    </citation>
    <scope>NUCLEOTIDE SEQUENCE [LARGE SCALE GENOMIC DNA]</scope>
    <source>
        <strain evidence="1 2">HKU70</strain>
    </source>
</reference>
<dbReference type="AlphaFoldDB" id="A0A5C5RS28"/>